<sequence>MRSIFKTSIVLLVTVSLLGLATADFCLDDQTLFLYYSWSEKRELSCSDIGDSQALSDTFCEIERVAISCHLSCSLCCEDSKGNVVKFRRQNDLWGTCRWVSKRQKRIDRYCGTEVEYITAPAYEVPLDQLVIEDGFLIQFDKLCPETCNALWCPLPTSPPTYWLTPGGPTPSPTMHLSNVPSSSKVPTSVPTASPSCAADDPEYRFEALFRPDVMLSCDFILKHSDEEKDLIRQHRYCCGDFRISMQCCKSCYNVDCPTSAPTASPKTYNVRVYTLQWVGTREDYLGGKDLRIEIYKARTTPTTTPYSTRVVRKNIGFTGIYPSGLVRNIEYKGLEEEETEDDILIEMWLFDATTKKEVEGSRKSEKVAKFSTIGRQYAYYTMPVDTDLAGHWNEGSYSIL</sequence>
<evidence type="ECO:0000313" key="3">
    <source>
        <dbReference type="Proteomes" id="UP001054902"/>
    </source>
</evidence>
<evidence type="ECO:0000256" key="1">
    <source>
        <dbReference type="SAM" id="SignalP"/>
    </source>
</evidence>
<feature type="chain" id="PRO_5042205469" evidence="1">
    <location>
        <begin position="24"/>
        <end position="401"/>
    </location>
</feature>
<accession>A0AAD3D0A5</accession>
<dbReference type="Proteomes" id="UP001054902">
    <property type="component" value="Unassembled WGS sequence"/>
</dbReference>
<keyword evidence="3" id="KW-1185">Reference proteome</keyword>
<gene>
    <name evidence="2" type="ORF">CTEN210_11779</name>
</gene>
<name>A0AAD3D0A5_9STRA</name>
<keyword evidence="1" id="KW-0732">Signal</keyword>
<comment type="caution">
    <text evidence="2">The sequence shown here is derived from an EMBL/GenBank/DDBJ whole genome shotgun (WGS) entry which is preliminary data.</text>
</comment>
<reference evidence="2 3" key="1">
    <citation type="journal article" date="2021" name="Sci. Rep.">
        <title>The genome of the diatom Chaetoceros tenuissimus carries an ancient integrated fragment of an extant virus.</title>
        <authorList>
            <person name="Hongo Y."/>
            <person name="Kimura K."/>
            <person name="Takaki Y."/>
            <person name="Yoshida Y."/>
            <person name="Baba S."/>
            <person name="Kobayashi G."/>
            <person name="Nagasaki K."/>
            <person name="Hano T."/>
            <person name="Tomaru Y."/>
        </authorList>
    </citation>
    <scope>NUCLEOTIDE SEQUENCE [LARGE SCALE GENOMIC DNA]</scope>
    <source>
        <strain evidence="2 3">NIES-3715</strain>
    </source>
</reference>
<evidence type="ECO:0000313" key="2">
    <source>
        <dbReference type="EMBL" id="GFH55303.1"/>
    </source>
</evidence>
<dbReference type="AlphaFoldDB" id="A0AAD3D0A5"/>
<protein>
    <submittedName>
        <fullName evidence="2">Uncharacterized protein</fullName>
    </submittedName>
</protein>
<dbReference type="EMBL" id="BLLK01000047">
    <property type="protein sequence ID" value="GFH55303.1"/>
    <property type="molecule type" value="Genomic_DNA"/>
</dbReference>
<organism evidence="2 3">
    <name type="scientific">Chaetoceros tenuissimus</name>
    <dbReference type="NCBI Taxonomy" id="426638"/>
    <lineage>
        <taxon>Eukaryota</taxon>
        <taxon>Sar</taxon>
        <taxon>Stramenopiles</taxon>
        <taxon>Ochrophyta</taxon>
        <taxon>Bacillariophyta</taxon>
        <taxon>Coscinodiscophyceae</taxon>
        <taxon>Chaetocerotophycidae</taxon>
        <taxon>Chaetocerotales</taxon>
        <taxon>Chaetocerotaceae</taxon>
        <taxon>Chaetoceros</taxon>
    </lineage>
</organism>
<feature type="signal peptide" evidence="1">
    <location>
        <begin position="1"/>
        <end position="23"/>
    </location>
</feature>
<proteinExistence type="predicted"/>